<proteinExistence type="predicted"/>
<protein>
    <submittedName>
        <fullName evidence="2">Uncharacterized protein</fullName>
    </submittedName>
</protein>
<evidence type="ECO:0000313" key="1">
    <source>
        <dbReference type="Proteomes" id="UP000887565"/>
    </source>
</evidence>
<reference evidence="2" key="1">
    <citation type="submission" date="2022-11" db="UniProtKB">
        <authorList>
            <consortium name="WormBaseParasite"/>
        </authorList>
    </citation>
    <scope>IDENTIFICATION</scope>
</reference>
<evidence type="ECO:0000313" key="2">
    <source>
        <dbReference type="WBParaSite" id="nRc.2.0.1.t31105-RA"/>
    </source>
</evidence>
<keyword evidence="1" id="KW-1185">Reference proteome</keyword>
<name>A0A915JYN4_ROMCU</name>
<dbReference type="Proteomes" id="UP000887565">
    <property type="component" value="Unplaced"/>
</dbReference>
<organism evidence="1 2">
    <name type="scientific">Romanomermis culicivorax</name>
    <name type="common">Nematode worm</name>
    <dbReference type="NCBI Taxonomy" id="13658"/>
    <lineage>
        <taxon>Eukaryota</taxon>
        <taxon>Metazoa</taxon>
        <taxon>Ecdysozoa</taxon>
        <taxon>Nematoda</taxon>
        <taxon>Enoplea</taxon>
        <taxon>Dorylaimia</taxon>
        <taxon>Mermithida</taxon>
        <taxon>Mermithoidea</taxon>
        <taxon>Mermithidae</taxon>
        <taxon>Romanomermis</taxon>
    </lineage>
</organism>
<dbReference type="AlphaFoldDB" id="A0A915JYN4"/>
<dbReference type="WBParaSite" id="nRc.2.0.1.t31105-RA">
    <property type="protein sequence ID" value="nRc.2.0.1.t31105-RA"/>
    <property type="gene ID" value="nRc.2.0.1.g31105"/>
</dbReference>
<sequence length="96" mass="10929">MSGNLSQRLLDLRNVCKGVRLLVETARKNNAELCNKRWQLSSAKPVIEKCSEKMGDYAYNCSTTGRPDFSDISSRLTCFWRGLQEGLPAVIKKRFE</sequence>
<accession>A0A915JYN4</accession>